<gene>
    <name evidence="1" type="ORF">BDM02DRAFT_2274668</name>
</gene>
<reference evidence="1" key="2">
    <citation type="journal article" date="2020" name="Nat. Commun.">
        <title>Large-scale genome sequencing of mycorrhizal fungi provides insights into the early evolution of symbiotic traits.</title>
        <authorList>
            <person name="Miyauchi S."/>
            <person name="Kiss E."/>
            <person name="Kuo A."/>
            <person name="Drula E."/>
            <person name="Kohler A."/>
            <person name="Sanchez-Garcia M."/>
            <person name="Morin E."/>
            <person name="Andreopoulos B."/>
            <person name="Barry K.W."/>
            <person name="Bonito G."/>
            <person name="Buee M."/>
            <person name="Carver A."/>
            <person name="Chen C."/>
            <person name="Cichocki N."/>
            <person name="Clum A."/>
            <person name="Culley D."/>
            <person name="Crous P.W."/>
            <person name="Fauchery L."/>
            <person name="Girlanda M."/>
            <person name="Hayes R.D."/>
            <person name="Keri Z."/>
            <person name="LaButti K."/>
            <person name="Lipzen A."/>
            <person name="Lombard V."/>
            <person name="Magnuson J."/>
            <person name="Maillard F."/>
            <person name="Murat C."/>
            <person name="Nolan M."/>
            <person name="Ohm R.A."/>
            <person name="Pangilinan J."/>
            <person name="Pereira M.F."/>
            <person name="Perotto S."/>
            <person name="Peter M."/>
            <person name="Pfister S."/>
            <person name="Riley R."/>
            <person name="Sitrit Y."/>
            <person name="Stielow J.B."/>
            <person name="Szollosi G."/>
            <person name="Zifcakova L."/>
            <person name="Stursova M."/>
            <person name="Spatafora J.W."/>
            <person name="Tedersoo L."/>
            <person name="Vaario L.M."/>
            <person name="Yamada A."/>
            <person name="Yan M."/>
            <person name="Wang P."/>
            <person name="Xu J."/>
            <person name="Bruns T."/>
            <person name="Baldrian P."/>
            <person name="Vilgalys R."/>
            <person name="Dunand C."/>
            <person name="Henrissat B."/>
            <person name="Grigoriev I.V."/>
            <person name="Hibbett D."/>
            <person name="Nagy L.G."/>
            <person name="Martin F.M."/>
        </authorList>
    </citation>
    <scope>NUCLEOTIDE SEQUENCE</scope>
    <source>
        <strain evidence="1">P2</strain>
    </source>
</reference>
<accession>A0ACB6ZF26</accession>
<dbReference type="Proteomes" id="UP000886501">
    <property type="component" value="Unassembled WGS sequence"/>
</dbReference>
<dbReference type="EMBL" id="MU118014">
    <property type="protein sequence ID" value="KAF9648410.1"/>
    <property type="molecule type" value="Genomic_DNA"/>
</dbReference>
<name>A0ACB6ZF26_THEGA</name>
<protein>
    <submittedName>
        <fullName evidence="1">Uncharacterized protein</fullName>
    </submittedName>
</protein>
<proteinExistence type="predicted"/>
<keyword evidence="2" id="KW-1185">Reference proteome</keyword>
<comment type="caution">
    <text evidence="1">The sequence shown here is derived from an EMBL/GenBank/DDBJ whole genome shotgun (WGS) entry which is preliminary data.</text>
</comment>
<evidence type="ECO:0000313" key="2">
    <source>
        <dbReference type="Proteomes" id="UP000886501"/>
    </source>
</evidence>
<evidence type="ECO:0000313" key="1">
    <source>
        <dbReference type="EMBL" id="KAF9648410.1"/>
    </source>
</evidence>
<sequence>MKPCSNPQYLHLSMLALMVHDWLILLDREVEHVWQSEWNISKVLFIISRYGPFLDMPITITTHTAPYGAIGYDTCNIIYKIATWNTFLGISISESILLLRTNAIYSRSKRVLIPLSTAYAVATVAGIIFTWRYLRATLCESFAGSNG</sequence>
<organism evidence="1 2">
    <name type="scientific">Thelephora ganbajun</name>
    <name type="common">Ganba fungus</name>
    <dbReference type="NCBI Taxonomy" id="370292"/>
    <lineage>
        <taxon>Eukaryota</taxon>
        <taxon>Fungi</taxon>
        <taxon>Dikarya</taxon>
        <taxon>Basidiomycota</taxon>
        <taxon>Agaricomycotina</taxon>
        <taxon>Agaricomycetes</taxon>
        <taxon>Thelephorales</taxon>
        <taxon>Thelephoraceae</taxon>
        <taxon>Thelephora</taxon>
    </lineage>
</organism>
<reference evidence="1" key="1">
    <citation type="submission" date="2019-10" db="EMBL/GenBank/DDBJ databases">
        <authorList>
            <consortium name="DOE Joint Genome Institute"/>
            <person name="Kuo A."/>
            <person name="Miyauchi S."/>
            <person name="Kiss E."/>
            <person name="Drula E."/>
            <person name="Kohler A."/>
            <person name="Sanchez-Garcia M."/>
            <person name="Andreopoulos B."/>
            <person name="Barry K.W."/>
            <person name="Bonito G."/>
            <person name="Buee M."/>
            <person name="Carver A."/>
            <person name="Chen C."/>
            <person name="Cichocki N."/>
            <person name="Clum A."/>
            <person name="Culley D."/>
            <person name="Crous P.W."/>
            <person name="Fauchery L."/>
            <person name="Girlanda M."/>
            <person name="Hayes R."/>
            <person name="Keri Z."/>
            <person name="Labutti K."/>
            <person name="Lipzen A."/>
            <person name="Lombard V."/>
            <person name="Magnuson J."/>
            <person name="Maillard F."/>
            <person name="Morin E."/>
            <person name="Murat C."/>
            <person name="Nolan M."/>
            <person name="Ohm R."/>
            <person name="Pangilinan J."/>
            <person name="Pereira M."/>
            <person name="Perotto S."/>
            <person name="Peter M."/>
            <person name="Riley R."/>
            <person name="Sitrit Y."/>
            <person name="Stielow B."/>
            <person name="Szollosi G."/>
            <person name="Zifcakova L."/>
            <person name="Stursova M."/>
            <person name="Spatafora J.W."/>
            <person name="Tedersoo L."/>
            <person name="Vaario L.-M."/>
            <person name="Yamada A."/>
            <person name="Yan M."/>
            <person name="Wang P."/>
            <person name="Xu J."/>
            <person name="Bruns T."/>
            <person name="Baldrian P."/>
            <person name="Vilgalys R."/>
            <person name="Henrissat B."/>
            <person name="Grigoriev I.V."/>
            <person name="Hibbett D."/>
            <person name="Nagy L.G."/>
            <person name="Martin F.M."/>
        </authorList>
    </citation>
    <scope>NUCLEOTIDE SEQUENCE</scope>
    <source>
        <strain evidence="1">P2</strain>
    </source>
</reference>